<reference evidence="2" key="1">
    <citation type="journal article" date="2019" name="Int. J. Syst. Evol. Microbiol.">
        <title>The Global Catalogue of Microorganisms (GCM) 10K type strain sequencing project: providing services to taxonomists for standard genome sequencing and annotation.</title>
        <authorList>
            <consortium name="The Broad Institute Genomics Platform"/>
            <consortium name="The Broad Institute Genome Sequencing Center for Infectious Disease"/>
            <person name="Wu L."/>
            <person name="Ma J."/>
        </authorList>
    </citation>
    <scope>NUCLEOTIDE SEQUENCE [LARGE SCALE GENOMIC DNA]</scope>
    <source>
        <strain evidence="2">CCM 8897</strain>
    </source>
</reference>
<evidence type="ECO:0000313" key="2">
    <source>
        <dbReference type="Proteomes" id="UP001596310"/>
    </source>
</evidence>
<dbReference type="Proteomes" id="UP001596310">
    <property type="component" value="Unassembled WGS sequence"/>
</dbReference>
<keyword evidence="2" id="KW-1185">Reference proteome</keyword>
<gene>
    <name evidence="1" type="ORF">ACFQHW_06335</name>
</gene>
<organism evidence="1 2">
    <name type="scientific">Lapidilactobacillus achengensis</name>
    <dbReference type="NCBI Taxonomy" id="2486000"/>
    <lineage>
        <taxon>Bacteria</taxon>
        <taxon>Bacillati</taxon>
        <taxon>Bacillota</taxon>
        <taxon>Bacilli</taxon>
        <taxon>Lactobacillales</taxon>
        <taxon>Lactobacillaceae</taxon>
        <taxon>Lapidilactobacillus</taxon>
    </lineage>
</organism>
<dbReference type="EMBL" id="JBHSSM010000016">
    <property type="protein sequence ID" value="MFC6315191.1"/>
    <property type="molecule type" value="Genomic_DNA"/>
</dbReference>
<sequence length="69" mass="7965">MAENNDELTILIEQAEQKTESIEEYRKIIRIALGKWLKNLQAGDIKLNSVHDAEVLMSLDLELQNKLNE</sequence>
<dbReference type="RefSeq" id="WP_125598172.1">
    <property type="nucleotide sequence ID" value="NZ_JBHSSM010000016.1"/>
</dbReference>
<name>A0ABW1UNC2_9LACO</name>
<protein>
    <submittedName>
        <fullName evidence="1">Uncharacterized protein</fullName>
    </submittedName>
</protein>
<accession>A0ABW1UNC2</accession>
<evidence type="ECO:0000313" key="1">
    <source>
        <dbReference type="EMBL" id="MFC6315191.1"/>
    </source>
</evidence>
<comment type="caution">
    <text evidence="1">The sequence shown here is derived from an EMBL/GenBank/DDBJ whole genome shotgun (WGS) entry which is preliminary data.</text>
</comment>
<proteinExistence type="predicted"/>